<feature type="region of interest" description="Disordered" evidence="1">
    <location>
        <begin position="118"/>
        <end position="147"/>
    </location>
</feature>
<feature type="signal peptide" evidence="2">
    <location>
        <begin position="1"/>
        <end position="20"/>
    </location>
</feature>
<evidence type="ECO:0000256" key="2">
    <source>
        <dbReference type="SAM" id="SignalP"/>
    </source>
</evidence>
<sequence>MRISLGLMGTGLVAASLALSGCATTGSVKRAQARADEAYASAQEGNGAASRAQGTADNALAASGRAQGAADAANMAAQNAGNSANSANSLAAAAAADARAAREQVAVLKARLHKLEAKNKKRHHAKTAAKKKTVAKEAQVTQAQFRH</sequence>
<dbReference type="AlphaFoldDB" id="A0A7W6G4E4"/>
<accession>A0A7W6G4E4</accession>
<feature type="region of interest" description="Disordered" evidence="1">
    <location>
        <begin position="67"/>
        <end position="93"/>
    </location>
</feature>
<proteinExistence type="predicted"/>
<comment type="caution">
    <text evidence="3">The sequence shown here is derived from an EMBL/GenBank/DDBJ whole genome shotgun (WGS) entry which is preliminary data.</text>
</comment>
<dbReference type="RefSeq" id="WP_172341137.1">
    <property type="nucleotide sequence ID" value="NZ_JACIDX010000001.1"/>
</dbReference>
<keyword evidence="2" id="KW-0732">Signal</keyword>
<name>A0A7W6G4E4_9SPHN</name>
<feature type="compositionally biased region" description="Basic residues" evidence="1">
    <location>
        <begin position="119"/>
        <end position="133"/>
    </location>
</feature>
<gene>
    <name evidence="3" type="ORF">GGR38_000068</name>
</gene>
<dbReference type="EMBL" id="JACIDX010000001">
    <property type="protein sequence ID" value="MBB3953156.1"/>
    <property type="molecule type" value="Genomic_DNA"/>
</dbReference>
<evidence type="ECO:0000313" key="3">
    <source>
        <dbReference type="EMBL" id="MBB3953156.1"/>
    </source>
</evidence>
<evidence type="ECO:0000313" key="4">
    <source>
        <dbReference type="Proteomes" id="UP000548867"/>
    </source>
</evidence>
<evidence type="ECO:0000256" key="1">
    <source>
        <dbReference type="SAM" id="MobiDB-lite"/>
    </source>
</evidence>
<keyword evidence="4" id="KW-1185">Reference proteome</keyword>
<dbReference type="Proteomes" id="UP000548867">
    <property type="component" value="Unassembled WGS sequence"/>
</dbReference>
<protein>
    <submittedName>
        <fullName evidence="3">Small-conductance mechanosensitive channel</fullName>
    </submittedName>
</protein>
<reference evidence="3 4" key="1">
    <citation type="submission" date="2020-08" db="EMBL/GenBank/DDBJ databases">
        <title>Genomic Encyclopedia of Type Strains, Phase IV (KMG-IV): sequencing the most valuable type-strain genomes for metagenomic binning, comparative biology and taxonomic classification.</title>
        <authorList>
            <person name="Goeker M."/>
        </authorList>
    </citation>
    <scope>NUCLEOTIDE SEQUENCE [LARGE SCALE GENOMIC DNA]</scope>
    <source>
        <strain evidence="3 4">DSM 27057</strain>
    </source>
</reference>
<organism evidence="3 4">
    <name type="scientific">Novosphingobium sediminicola</name>
    <dbReference type="NCBI Taxonomy" id="563162"/>
    <lineage>
        <taxon>Bacteria</taxon>
        <taxon>Pseudomonadati</taxon>
        <taxon>Pseudomonadota</taxon>
        <taxon>Alphaproteobacteria</taxon>
        <taxon>Sphingomonadales</taxon>
        <taxon>Sphingomonadaceae</taxon>
        <taxon>Novosphingobium</taxon>
    </lineage>
</organism>
<feature type="chain" id="PRO_5031529387" evidence="2">
    <location>
        <begin position="21"/>
        <end position="147"/>
    </location>
</feature>
<dbReference type="PROSITE" id="PS51257">
    <property type="entry name" value="PROKAR_LIPOPROTEIN"/>
    <property type="match status" value="1"/>
</dbReference>